<gene>
    <name evidence="1" type="ORF">DFJ64_1713</name>
</gene>
<name>A0A3D9V469_THECX</name>
<evidence type="ECO:0000313" key="1">
    <source>
        <dbReference type="EMBL" id="REF36307.1"/>
    </source>
</evidence>
<accession>A0A3D9V469</accession>
<dbReference type="Proteomes" id="UP000256485">
    <property type="component" value="Unassembled WGS sequence"/>
</dbReference>
<proteinExistence type="predicted"/>
<comment type="caution">
    <text evidence="1">The sequence shown here is derived from an EMBL/GenBank/DDBJ whole genome shotgun (WGS) entry which is preliminary data.</text>
</comment>
<sequence length="92" mass="10915">MSEIVIEPHGDRTFDVRVRQGEKETSHRVTVPDRFEQELGLRGDVDLERLVRESFRFLLEREPASSILSQFALNQITHYFPEYPREIRSRLS</sequence>
<evidence type="ECO:0000313" key="2">
    <source>
        <dbReference type="Proteomes" id="UP000256485"/>
    </source>
</evidence>
<dbReference type="OrthoDB" id="9807072at2"/>
<reference evidence="1 2" key="1">
    <citation type="submission" date="2018-08" db="EMBL/GenBank/DDBJ databases">
        <title>Sequencing the genomes of 1000 actinobacteria strains.</title>
        <authorList>
            <person name="Klenk H.-P."/>
        </authorList>
    </citation>
    <scope>NUCLEOTIDE SEQUENCE [LARGE SCALE GENOMIC DNA]</scope>
    <source>
        <strain evidence="1 2">DSM 22891</strain>
    </source>
</reference>
<keyword evidence="2" id="KW-1185">Reference proteome</keyword>
<dbReference type="EMBL" id="QTUC01000001">
    <property type="protein sequence ID" value="REF36307.1"/>
    <property type="molecule type" value="Genomic_DNA"/>
</dbReference>
<organism evidence="1 2">
    <name type="scientific">Thermasporomyces composti</name>
    <dbReference type="NCBI Taxonomy" id="696763"/>
    <lineage>
        <taxon>Bacteria</taxon>
        <taxon>Bacillati</taxon>
        <taxon>Actinomycetota</taxon>
        <taxon>Actinomycetes</taxon>
        <taxon>Propionibacteriales</taxon>
        <taxon>Nocardioidaceae</taxon>
        <taxon>Thermasporomyces</taxon>
    </lineage>
</organism>
<dbReference type="RefSeq" id="WP_115849967.1">
    <property type="nucleotide sequence ID" value="NZ_QTUC01000001.1"/>
</dbReference>
<dbReference type="AlphaFoldDB" id="A0A3D9V469"/>
<protein>
    <submittedName>
        <fullName evidence="1">Uncharacterized protein</fullName>
    </submittedName>
</protein>